<dbReference type="InterPro" id="IPR040072">
    <property type="entry name" value="Methyltransferase_A"/>
</dbReference>
<comment type="cofactor">
    <cofactor evidence="1">
        <name>[4Fe-4S] cluster</name>
        <dbReference type="ChEBI" id="CHEBI:49883"/>
    </cofactor>
</comment>
<dbReference type="SFLD" id="SFLDF00275">
    <property type="entry name" value="adenosine_C2_methyltransferase"/>
    <property type="match status" value="1"/>
</dbReference>
<dbReference type="GO" id="GO:0030488">
    <property type="term" value="P:tRNA methylation"/>
    <property type="evidence" value="ECO:0007669"/>
    <property type="project" value="InterPro"/>
</dbReference>
<evidence type="ECO:0000256" key="1">
    <source>
        <dbReference type="ARBA" id="ARBA00001966"/>
    </source>
</evidence>
<accession>A0A1F5S2F3</accession>
<evidence type="ECO:0000256" key="11">
    <source>
        <dbReference type="ARBA" id="ARBA00023014"/>
    </source>
</evidence>
<dbReference type="FunFam" id="3.20.20.70:FF:000014">
    <property type="entry name" value="Probable dual-specificity RNA methyltransferase RlmN"/>
    <property type="match status" value="1"/>
</dbReference>
<keyword evidence="6 13" id="KW-0489">Methyltransferase</keyword>
<dbReference type="NCBIfam" id="TIGR00048">
    <property type="entry name" value="rRNA_mod_RlmN"/>
    <property type="match status" value="1"/>
</dbReference>
<dbReference type="GO" id="GO:0005737">
    <property type="term" value="C:cytoplasm"/>
    <property type="evidence" value="ECO:0007669"/>
    <property type="project" value="UniProtKB-SubCell"/>
</dbReference>
<evidence type="ECO:0000313" key="13">
    <source>
        <dbReference type="EMBL" id="OGF20461.1"/>
    </source>
</evidence>
<keyword evidence="4" id="KW-0963">Cytoplasm</keyword>
<evidence type="ECO:0000259" key="12">
    <source>
        <dbReference type="PROSITE" id="PS51918"/>
    </source>
</evidence>
<sequence>MLSLKTLEKILKDEPPFKLKQVKEALFKHLIGDWNEATSLSINLREQLNKEYPLFIKSEIFDAKEEMVTRFLVTLDDGLETETVLMRHADGRNTVCVSSAVGCPVGCLFCATGKIGFKRNLEAMEIVSQVLLVARFLKKENERVDGVVFMGMGEPFLNYDNVIGAVYIINSNDGLNIGARHISISTVGIIEGIKKIIKEPLQINLAISLHAPNDRLRSEIIPANKKNYLKNIMESVDRYIEATNRRVMFEYLMIDKINDSLKDARELVELFNKMDNQLFFVNLISYNPTGVFRPSTTEQVKKFKDYLTKAGITVTERQRFGRGIKGACGQLAGRNIFSAK</sequence>
<dbReference type="Gene3D" id="3.20.20.70">
    <property type="entry name" value="Aldolase class I"/>
    <property type="match status" value="1"/>
</dbReference>
<dbReference type="SFLD" id="SFLDS00029">
    <property type="entry name" value="Radical_SAM"/>
    <property type="match status" value="1"/>
</dbReference>
<dbReference type="SUPFAM" id="SSF102114">
    <property type="entry name" value="Radical SAM enzymes"/>
    <property type="match status" value="1"/>
</dbReference>
<dbReference type="GO" id="GO:0070475">
    <property type="term" value="P:rRNA base methylation"/>
    <property type="evidence" value="ECO:0007669"/>
    <property type="project" value="InterPro"/>
</dbReference>
<dbReference type="GO" id="GO:0008173">
    <property type="term" value="F:RNA methyltransferase activity"/>
    <property type="evidence" value="ECO:0007669"/>
    <property type="project" value="InterPro"/>
</dbReference>
<comment type="subcellular location">
    <subcellularLocation>
        <location evidence="2">Cytoplasm</location>
    </subcellularLocation>
</comment>
<keyword evidence="10" id="KW-0408">Iron</keyword>
<dbReference type="InterPro" id="IPR027492">
    <property type="entry name" value="RNA_MTrfase_RlmN"/>
</dbReference>
<keyword evidence="7 13" id="KW-0808">Transferase</keyword>
<organism evidence="13 14">
    <name type="scientific">Candidatus Falkowbacteria bacterium RIFOXYA2_FULL_38_12</name>
    <dbReference type="NCBI Taxonomy" id="1797993"/>
    <lineage>
        <taxon>Bacteria</taxon>
        <taxon>Candidatus Falkowiibacteriota</taxon>
    </lineage>
</organism>
<evidence type="ECO:0000256" key="4">
    <source>
        <dbReference type="ARBA" id="ARBA00022490"/>
    </source>
</evidence>
<dbReference type="PANTHER" id="PTHR30544:SF5">
    <property type="entry name" value="RADICAL SAM CORE DOMAIN-CONTAINING PROTEIN"/>
    <property type="match status" value="1"/>
</dbReference>
<dbReference type="PROSITE" id="PS51918">
    <property type="entry name" value="RADICAL_SAM"/>
    <property type="match status" value="1"/>
</dbReference>
<dbReference type="InterPro" id="IPR013785">
    <property type="entry name" value="Aldolase_TIM"/>
</dbReference>
<dbReference type="Proteomes" id="UP000177407">
    <property type="component" value="Unassembled WGS sequence"/>
</dbReference>
<evidence type="ECO:0000256" key="7">
    <source>
        <dbReference type="ARBA" id="ARBA00022679"/>
    </source>
</evidence>
<evidence type="ECO:0000256" key="2">
    <source>
        <dbReference type="ARBA" id="ARBA00004496"/>
    </source>
</evidence>
<evidence type="ECO:0000256" key="9">
    <source>
        <dbReference type="ARBA" id="ARBA00022723"/>
    </source>
</evidence>
<evidence type="ECO:0000313" key="14">
    <source>
        <dbReference type="Proteomes" id="UP000177407"/>
    </source>
</evidence>
<dbReference type="CDD" id="cd01335">
    <property type="entry name" value="Radical_SAM"/>
    <property type="match status" value="1"/>
</dbReference>
<dbReference type="GO" id="GO:0051539">
    <property type="term" value="F:4 iron, 4 sulfur cluster binding"/>
    <property type="evidence" value="ECO:0007669"/>
    <property type="project" value="UniProtKB-KW"/>
</dbReference>
<dbReference type="InterPro" id="IPR058240">
    <property type="entry name" value="rSAM_sf"/>
</dbReference>
<evidence type="ECO:0000256" key="8">
    <source>
        <dbReference type="ARBA" id="ARBA00022691"/>
    </source>
</evidence>
<dbReference type="EMBL" id="MFGA01000023">
    <property type="protein sequence ID" value="OGF20461.1"/>
    <property type="molecule type" value="Genomic_DNA"/>
</dbReference>
<gene>
    <name evidence="13" type="ORF">A2257_03805</name>
</gene>
<evidence type="ECO:0000256" key="10">
    <source>
        <dbReference type="ARBA" id="ARBA00023004"/>
    </source>
</evidence>
<dbReference type="PANTHER" id="PTHR30544">
    <property type="entry name" value="23S RRNA METHYLTRANSFERASE"/>
    <property type="match status" value="1"/>
</dbReference>
<evidence type="ECO:0000256" key="5">
    <source>
        <dbReference type="ARBA" id="ARBA00022552"/>
    </source>
</evidence>
<keyword evidence="3" id="KW-0004">4Fe-4S</keyword>
<dbReference type="PIRSF" id="PIRSF006004">
    <property type="entry name" value="CHP00048"/>
    <property type="match status" value="1"/>
</dbReference>
<comment type="caution">
    <text evidence="13">The sequence shown here is derived from an EMBL/GenBank/DDBJ whole genome shotgun (WGS) entry which is preliminary data.</text>
</comment>
<evidence type="ECO:0000256" key="6">
    <source>
        <dbReference type="ARBA" id="ARBA00022603"/>
    </source>
</evidence>
<dbReference type="GO" id="GO:0046872">
    <property type="term" value="F:metal ion binding"/>
    <property type="evidence" value="ECO:0007669"/>
    <property type="project" value="UniProtKB-KW"/>
</dbReference>
<evidence type="ECO:0000256" key="3">
    <source>
        <dbReference type="ARBA" id="ARBA00022485"/>
    </source>
</evidence>
<dbReference type="AlphaFoldDB" id="A0A1F5S2F3"/>
<dbReference type="Gene3D" id="1.10.150.530">
    <property type="match status" value="1"/>
</dbReference>
<protein>
    <submittedName>
        <fullName evidence="13">23S rRNA (Adenine(2503)-C(2))-methyltransferase</fullName>
    </submittedName>
</protein>
<keyword evidence="11" id="KW-0411">Iron-sulfur</keyword>
<keyword evidence="9" id="KW-0479">Metal-binding</keyword>
<reference evidence="13 14" key="1">
    <citation type="journal article" date="2016" name="Nat. Commun.">
        <title>Thousands of microbial genomes shed light on interconnected biogeochemical processes in an aquifer system.</title>
        <authorList>
            <person name="Anantharaman K."/>
            <person name="Brown C.T."/>
            <person name="Hug L.A."/>
            <person name="Sharon I."/>
            <person name="Castelle C.J."/>
            <person name="Probst A.J."/>
            <person name="Thomas B.C."/>
            <person name="Singh A."/>
            <person name="Wilkins M.J."/>
            <person name="Karaoz U."/>
            <person name="Brodie E.L."/>
            <person name="Williams K.H."/>
            <person name="Hubbard S.S."/>
            <person name="Banfield J.F."/>
        </authorList>
    </citation>
    <scope>NUCLEOTIDE SEQUENCE [LARGE SCALE GENOMIC DNA]</scope>
</reference>
<feature type="domain" description="Radical SAM core" evidence="12">
    <location>
        <begin position="89"/>
        <end position="325"/>
    </location>
</feature>
<name>A0A1F5S2F3_9BACT</name>
<dbReference type="SFLD" id="SFLDG01062">
    <property type="entry name" value="methyltransferase_(Class_A)"/>
    <property type="match status" value="1"/>
</dbReference>
<keyword evidence="5" id="KW-0698">rRNA processing</keyword>
<keyword evidence="8" id="KW-0949">S-adenosyl-L-methionine</keyword>
<dbReference type="InterPro" id="IPR007197">
    <property type="entry name" value="rSAM"/>
</dbReference>
<dbReference type="InterPro" id="IPR004383">
    <property type="entry name" value="rRNA_lsu_MTrfase_RlmN/Cfr"/>
</dbReference>
<proteinExistence type="predicted"/>
<dbReference type="Pfam" id="PF04055">
    <property type="entry name" value="Radical_SAM"/>
    <property type="match status" value="1"/>
</dbReference>